<keyword evidence="5" id="KW-1185">Reference proteome</keyword>
<protein>
    <submittedName>
        <fullName evidence="4">Cytochrome P450</fullName>
    </submittedName>
</protein>
<evidence type="ECO:0000256" key="2">
    <source>
        <dbReference type="RuleBase" id="RU000461"/>
    </source>
</evidence>
<keyword evidence="2" id="KW-0503">Monooxygenase</keyword>
<dbReference type="EMBL" id="FOEE01000014">
    <property type="protein sequence ID" value="SEP20308.1"/>
    <property type="molecule type" value="Genomic_DNA"/>
</dbReference>
<dbReference type="GO" id="GO:0005506">
    <property type="term" value="F:iron ion binding"/>
    <property type="evidence" value="ECO:0007669"/>
    <property type="project" value="InterPro"/>
</dbReference>
<dbReference type="InterPro" id="IPR001128">
    <property type="entry name" value="Cyt_P450"/>
</dbReference>
<evidence type="ECO:0000313" key="5">
    <source>
        <dbReference type="Proteomes" id="UP000198960"/>
    </source>
</evidence>
<keyword evidence="2" id="KW-0408">Iron</keyword>
<evidence type="ECO:0000313" key="4">
    <source>
        <dbReference type="EMBL" id="SEP20308.1"/>
    </source>
</evidence>
<evidence type="ECO:0000256" key="1">
    <source>
        <dbReference type="ARBA" id="ARBA00010617"/>
    </source>
</evidence>
<comment type="similarity">
    <text evidence="1 2">Belongs to the cytochrome P450 family.</text>
</comment>
<reference evidence="5" key="1">
    <citation type="submission" date="2016-10" db="EMBL/GenBank/DDBJ databases">
        <authorList>
            <person name="Varghese N."/>
            <person name="Submissions S."/>
        </authorList>
    </citation>
    <scope>NUCLEOTIDE SEQUENCE [LARGE SCALE GENOMIC DNA]</scope>
    <source>
        <strain evidence="5">DSM 45413</strain>
    </source>
</reference>
<dbReference type="GO" id="GO:0004497">
    <property type="term" value="F:monooxygenase activity"/>
    <property type="evidence" value="ECO:0007669"/>
    <property type="project" value="UniProtKB-KW"/>
</dbReference>
<dbReference type="RefSeq" id="WP_091947502.1">
    <property type="nucleotide sequence ID" value="NZ_FOEE01000014.1"/>
</dbReference>
<dbReference type="STRING" id="673521.SAMN05660991_03897"/>
<dbReference type="Gene3D" id="1.10.630.10">
    <property type="entry name" value="Cytochrome P450"/>
    <property type="match status" value="1"/>
</dbReference>
<dbReference type="PANTHER" id="PTHR46696:SF6">
    <property type="entry name" value="P450, PUTATIVE (EUROFUNG)-RELATED"/>
    <property type="match status" value="1"/>
</dbReference>
<dbReference type="InterPro" id="IPR036396">
    <property type="entry name" value="Cyt_P450_sf"/>
</dbReference>
<dbReference type="Proteomes" id="UP000198960">
    <property type="component" value="Unassembled WGS sequence"/>
</dbReference>
<keyword evidence="2" id="KW-0479">Metal-binding</keyword>
<dbReference type="AlphaFoldDB" id="A0A1H8VZE4"/>
<keyword evidence="2" id="KW-0349">Heme</keyword>
<dbReference type="PRINTS" id="PR00359">
    <property type="entry name" value="BP450"/>
</dbReference>
<dbReference type="Pfam" id="PF00067">
    <property type="entry name" value="p450"/>
    <property type="match status" value="1"/>
</dbReference>
<dbReference type="InterPro" id="IPR002397">
    <property type="entry name" value="Cyt_P450_B"/>
</dbReference>
<dbReference type="PROSITE" id="PS00086">
    <property type="entry name" value="CYTOCHROME_P450"/>
    <property type="match status" value="1"/>
</dbReference>
<organism evidence="4 5">
    <name type="scientific">Trujillonella endophytica</name>
    <dbReference type="NCBI Taxonomy" id="673521"/>
    <lineage>
        <taxon>Bacteria</taxon>
        <taxon>Bacillati</taxon>
        <taxon>Actinomycetota</taxon>
        <taxon>Actinomycetes</taxon>
        <taxon>Geodermatophilales</taxon>
        <taxon>Geodermatophilaceae</taxon>
        <taxon>Trujillonella</taxon>
    </lineage>
</organism>
<dbReference type="GO" id="GO:0016705">
    <property type="term" value="F:oxidoreductase activity, acting on paired donors, with incorporation or reduction of molecular oxygen"/>
    <property type="evidence" value="ECO:0007669"/>
    <property type="project" value="InterPro"/>
</dbReference>
<dbReference type="PANTHER" id="PTHR46696">
    <property type="entry name" value="P450, PUTATIVE (EUROFUNG)-RELATED"/>
    <property type="match status" value="1"/>
</dbReference>
<evidence type="ECO:0000256" key="3">
    <source>
        <dbReference type="SAM" id="MobiDB-lite"/>
    </source>
</evidence>
<dbReference type="OrthoDB" id="3209493at2"/>
<dbReference type="InterPro" id="IPR017972">
    <property type="entry name" value="Cyt_P450_CS"/>
</dbReference>
<dbReference type="GO" id="GO:0020037">
    <property type="term" value="F:heme binding"/>
    <property type="evidence" value="ECO:0007669"/>
    <property type="project" value="InterPro"/>
</dbReference>
<feature type="region of interest" description="Disordered" evidence="3">
    <location>
        <begin position="417"/>
        <end position="437"/>
    </location>
</feature>
<dbReference type="SUPFAM" id="SSF48264">
    <property type="entry name" value="Cytochrome P450"/>
    <property type="match status" value="1"/>
</dbReference>
<name>A0A1H8VZE4_9ACTN</name>
<sequence>MTTSETAGPCPVSTRSLEDGAAPRPVIDLDVHGERFSAQNYDIYRELLQTAPVAWDRRNGGFWMLTGYQPVFEATKDDDLFLSSPGTGLPRDGAEGGMPEGTGPIPIEIDPPQTQQYRKPVLGLLSPKSVSAMEPGIRAAADELIDAFVESGEGDLVQQLSTPLPALMALRILGMDESRWPQFVHWIHTIIHGDRAEAGEAQIALFGEVSRALEERAALADKPDDVLTAIVTCQVDGQTIGFMEQVRYVFLVMLGGMDTTSGLTGNSLERIARDPALRQRLIERRDLLDRATEEFLRVGTPTQGLARTLSRDAEFHGQQMKAGERVMLMWAAANYDPAEFDDPHTVDVERWPNRHMAFGVGIHRCLGSNLARTMFQVMIDRVLDRLPDFELTVDEVPRFEDAGNVYAPTSFPVRFTPGPRVGPSAGPAAPGVPSTVE</sequence>
<gene>
    <name evidence="4" type="ORF">SAMN05660991_03897</name>
</gene>
<accession>A0A1H8VZE4</accession>
<proteinExistence type="inferred from homology"/>
<keyword evidence="2" id="KW-0560">Oxidoreductase</keyword>
<feature type="region of interest" description="Disordered" evidence="3">
    <location>
        <begin position="1"/>
        <end position="21"/>
    </location>
</feature>